<dbReference type="EMBL" id="BMLF01000002">
    <property type="protein sequence ID" value="GGM07071.1"/>
    <property type="molecule type" value="Genomic_DNA"/>
</dbReference>
<organism evidence="1 2">
    <name type="scientific">Pseudooceanicola nanhaiensis</name>
    <dbReference type="NCBI Taxonomy" id="375761"/>
    <lineage>
        <taxon>Bacteria</taxon>
        <taxon>Pseudomonadati</taxon>
        <taxon>Pseudomonadota</taxon>
        <taxon>Alphaproteobacteria</taxon>
        <taxon>Rhodobacterales</taxon>
        <taxon>Paracoccaceae</taxon>
        <taxon>Pseudooceanicola</taxon>
    </lineage>
</organism>
<dbReference type="Proteomes" id="UP000649829">
    <property type="component" value="Unassembled WGS sequence"/>
</dbReference>
<dbReference type="GO" id="GO:0000160">
    <property type="term" value="P:phosphorelay signal transduction system"/>
    <property type="evidence" value="ECO:0007669"/>
    <property type="project" value="InterPro"/>
</dbReference>
<accession>A0A917T1K1</accession>
<evidence type="ECO:0000313" key="2">
    <source>
        <dbReference type="Proteomes" id="UP000649829"/>
    </source>
</evidence>
<proteinExistence type="predicted"/>
<gene>
    <name evidence="1" type="ORF">GCM10011534_31290</name>
</gene>
<comment type="caution">
    <text evidence="1">The sequence shown here is derived from an EMBL/GenBank/DDBJ whole genome shotgun (WGS) entry which is preliminary data.</text>
</comment>
<reference evidence="1" key="1">
    <citation type="journal article" date="2014" name="Int. J. Syst. Evol. Microbiol.">
        <title>Complete genome sequence of Corynebacterium casei LMG S-19264T (=DSM 44701T), isolated from a smear-ripened cheese.</title>
        <authorList>
            <consortium name="US DOE Joint Genome Institute (JGI-PGF)"/>
            <person name="Walter F."/>
            <person name="Albersmeier A."/>
            <person name="Kalinowski J."/>
            <person name="Ruckert C."/>
        </authorList>
    </citation>
    <scope>NUCLEOTIDE SEQUENCE</scope>
    <source>
        <strain evidence="1">CGMCC 1.6293</strain>
    </source>
</reference>
<name>A0A917T1K1_9RHOB</name>
<keyword evidence="2" id="KW-1185">Reference proteome</keyword>
<dbReference type="InterPro" id="IPR036641">
    <property type="entry name" value="HPT_dom_sf"/>
</dbReference>
<sequence length="127" mass="14242">MSDHVAVLPREEPVRLDRARLEELCARMGEAEAEELVCRAMEELAVRLSFTERQFRHGKWSEMRQSARALATIADRIGMPALARVAGDVIGCADRRDEIAAAAVVARLVRVGERSLSAIWDMQDIRL</sequence>
<dbReference type="RefSeq" id="WP_028287083.1">
    <property type="nucleotide sequence ID" value="NZ_BMLF01000002.1"/>
</dbReference>
<reference evidence="1" key="2">
    <citation type="submission" date="2020-09" db="EMBL/GenBank/DDBJ databases">
        <authorList>
            <person name="Sun Q."/>
            <person name="Zhou Y."/>
        </authorList>
    </citation>
    <scope>NUCLEOTIDE SEQUENCE</scope>
    <source>
        <strain evidence="1">CGMCC 1.6293</strain>
    </source>
</reference>
<protein>
    <submittedName>
        <fullName evidence="1">Uncharacterized protein</fullName>
    </submittedName>
</protein>
<evidence type="ECO:0000313" key="1">
    <source>
        <dbReference type="EMBL" id="GGM07071.1"/>
    </source>
</evidence>
<dbReference type="AlphaFoldDB" id="A0A917T1K1"/>
<dbReference type="SUPFAM" id="SSF47226">
    <property type="entry name" value="Histidine-containing phosphotransfer domain, HPT domain"/>
    <property type="match status" value="1"/>
</dbReference>